<comment type="similarity">
    <text evidence="1">Belongs to the type-I restriction system S methylase family.</text>
</comment>
<dbReference type="AlphaFoldDB" id="A0A4S5BHB9"/>
<dbReference type="RefSeq" id="WP_136407378.1">
    <property type="nucleotide sequence ID" value="NZ_SSWX01000021.1"/>
</dbReference>
<dbReference type="OrthoDB" id="5298944at2"/>
<feature type="region of interest" description="Disordered" evidence="4">
    <location>
        <begin position="284"/>
        <end position="305"/>
    </location>
</feature>
<evidence type="ECO:0000313" key="6">
    <source>
        <dbReference type="EMBL" id="THJ31670.1"/>
    </source>
</evidence>
<feature type="domain" description="Type I restriction modification DNA specificity" evidence="5">
    <location>
        <begin position="74"/>
        <end position="179"/>
    </location>
</feature>
<keyword evidence="7" id="KW-1185">Reference proteome</keyword>
<reference evidence="6 7" key="1">
    <citation type="submission" date="2019-04" db="EMBL/GenBank/DDBJ databases">
        <title>Lampropedia sp YIM MLB12 draf genome.</title>
        <authorList>
            <person name="Wang Y.-X."/>
        </authorList>
    </citation>
    <scope>NUCLEOTIDE SEQUENCE [LARGE SCALE GENOMIC DNA]</scope>
    <source>
        <strain evidence="6 7">YIM MLB12</strain>
    </source>
</reference>
<dbReference type="GO" id="GO:0003677">
    <property type="term" value="F:DNA binding"/>
    <property type="evidence" value="ECO:0007669"/>
    <property type="project" value="UniProtKB-KW"/>
</dbReference>
<evidence type="ECO:0000256" key="3">
    <source>
        <dbReference type="ARBA" id="ARBA00023125"/>
    </source>
</evidence>
<dbReference type="EMBL" id="SSWX01000021">
    <property type="protein sequence ID" value="THJ31670.1"/>
    <property type="molecule type" value="Genomic_DNA"/>
</dbReference>
<protein>
    <recommendedName>
        <fullName evidence="5">Type I restriction modification DNA specificity domain-containing protein</fullName>
    </recommendedName>
</protein>
<evidence type="ECO:0000313" key="7">
    <source>
        <dbReference type="Proteomes" id="UP000306236"/>
    </source>
</evidence>
<dbReference type="Proteomes" id="UP000306236">
    <property type="component" value="Unassembled WGS sequence"/>
</dbReference>
<dbReference type="Gene3D" id="3.90.220.20">
    <property type="entry name" value="DNA methylase specificity domains"/>
    <property type="match status" value="2"/>
</dbReference>
<dbReference type="PANTHER" id="PTHR43140:SF1">
    <property type="entry name" value="TYPE I RESTRICTION ENZYME ECOKI SPECIFICITY SUBUNIT"/>
    <property type="match status" value="1"/>
</dbReference>
<proteinExistence type="inferred from homology"/>
<dbReference type="PANTHER" id="PTHR43140">
    <property type="entry name" value="TYPE-1 RESTRICTION ENZYME ECOKI SPECIFICITY PROTEIN"/>
    <property type="match status" value="1"/>
</dbReference>
<comment type="caution">
    <text evidence="6">The sequence shown here is derived from an EMBL/GenBank/DDBJ whole genome shotgun (WGS) entry which is preliminary data.</text>
</comment>
<dbReference type="CDD" id="cd16961">
    <property type="entry name" value="RMtype1_S_TRD-CR_like"/>
    <property type="match status" value="1"/>
</dbReference>
<evidence type="ECO:0000256" key="4">
    <source>
        <dbReference type="SAM" id="MobiDB-lite"/>
    </source>
</evidence>
<evidence type="ECO:0000256" key="2">
    <source>
        <dbReference type="ARBA" id="ARBA00022747"/>
    </source>
</evidence>
<gene>
    <name evidence="6" type="ORF">E8K88_14415</name>
</gene>
<dbReference type="GO" id="GO:0009307">
    <property type="term" value="P:DNA restriction-modification system"/>
    <property type="evidence" value="ECO:0007669"/>
    <property type="project" value="UniProtKB-KW"/>
</dbReference>
<dbReference type="InterPro" id="IPR051212">
    <property type="entry name" value="Type-I_RE_S_subunit"/>
</dbReference>
<dbReference type="InterPro" id="IPR000055">
    <property type="entry name" value="Restrct_endonuc_typeI_TRD"/>
</dbReference>
<organism evidence="6 7">
    <name type="scientific">Lampropedia aestuarii</name>
    <dbReference type="NCBI Taxonomy" id="2562762"/>
    <lineage>
        <taxon>Bacteria</taxon>
        <taxon>Pseudomonadati</taxon>
        <taxon>Pseudomonadota</taxon>
        <taxon>Betaproteobacteria</taxon>
        <taxon>Burkholderiales</taxon>
        <taxon>Comamonadaceae</taxon>
        <taxon>Lampropedia</taxon>
    </lineage>
</organism>
<evidence type="ECO:0000256" key="1">
    <source>
        <dbReference type="ARBA" id="ARBA00010923"/>
    </source>
</evidence>
<dbReference type="InterPro" id="IPR044946">
    <property type="entry name" value="Restrct_endonuc_typeI_TRD_sf"/>
</dbReference>
<keyword evidence="3" id="KW-0238">DNA-binding</keyword>
<evidence type="ECO:0000259" key="5">
    <source>
        <dbReference type="Pfam" id="PF01420"/>
    </source>
</evidence>
<keyword evidence="2" id="KW-0680">Restriction system</keyword>
<dbReference type="Pfam" id="PF01420">
    <property type="entry name" value="Methylase_S"/>
    <property type="match status" value="1"/>
</dbReference>
<dbReference type="SUPFAM" id="SSF116734">
    <property type="entry name" value="DNA methylase specificity domain"/>
    <property type="match status" value="2"/>
</dbReference>
<name>A0A4S5BHB9_9BURK</name>
<accession>A0A4S5BHB9</accession>
<sequence>MKPYVSYKPSGVPWLGEVPAHWQVEKVKFQARLRGEKAVGTNGARYVGMEHVLPKVGKFNPVVDGTQEEAESTVNVFSKGDVLFGKLRPYLAKCVVADTDGVCSSEFLVLAPSDEVVPAYLNATMLMQEFIDAVDASTYGAKMPRADWGFIGQQRLPLPPPDEQQAIADYLDAETARIDTLIYEKDELIGLLREWRQSVIAEAVTKGLDKSVATKPSGVPWLGDVPKHWVGKRLRDCVEGCSNGVWGDEPDGGDDDIPVIRVADFDRNRRQVVDYETLRKVDSSQRGSRGLRPGDMLMEKSGGGEQQPVGMVVSYFGPEGAVCSNFVARMRSREGVVPRFMVYLHAYLYASRVSNISVKQTTGIQNLDSTAYLSEACFVPPHDEQQAIADYLDAEAVKIDDLIDHTHDEITLLKELRAATIADAVLGRVDVRAKT</sequence>